<dbReference type="SUPFAM" id="SSF103473">
    <property type="entry name" value="MFS general substrate transporter"/>
    <property type="match status" value="1"/>
</dbReference>
<feature type="transmembrane region" description="Helical" evidence="6">
    <location>
        <begin position="134"/>
        <end position="153"/>
    </location>
</feature>
<dbReference type="PROSITE" id="PS50850">
    <property type="entry name" value="MFS"/>
    <property type="match status" value="1"/>
</dbReference>
<feature type="transmembrane region" description="Helical" evidence="6">
    <location>
        <begin position="368"/>
        <end position="390"/>
    </location>
</feature>
<keyword evidence="9" id="KW-1185">Reference proteome</keyword>
<evidence type="ECO:0000259" key="7">
    <source>
        <dbReference type="PROSITE" id="PS50850"/>
    </source>
</evidence>
<dbReference type="InterPro" id="IPR011701">
    <property type="entry name" value="MFS"/>
</dbReference>
<dbReference type="InterPro" id="IPR036259">
    <property type="entry name" value="MFS_trans_sf"/>
</dbReference>
<dbReference type="InterPro" id="IPR020846">
    <property type="entry name" value="MFS_dom"/>
</dbReference>
<dbReference type="Proteomes" id="UP001208017">
    <property type="component" value="Unassembled WGS sequence"/>
</dbReference>
<sequence length="400" mass="45048">MTAWMNQNIRSLYLYVFCSGLYFDRALWVLYLGERGMNMAQVGVLEAFLHLIILFFEVPTGIVADLYGRKKSLLIGQFISIFYALFMMISGNFFLFSLAFGLMGLGITFKSGAEQALLYETLKANGEEKRYTRLAGSMTALVLVSMSLAKWVGGYMAEWSWTLVYSSIIIFQFLALAPLVFLREPQREQEPEPAARRSLKEAWRNQFIDSLKVWNAEQSVRGPILGAIAVSTVMVVVIFYAQEYFSRLGYSPSEIGFIMMLESLIGAAAAKLAHRVDSRWPFRTAFNGIYYLFVALLVLFALLNGWLAVLSMLILGMLSTLLDPIFDNFIQSKVTSNIRATFFSMISLLTSLSIMIFFPLFGAVVDEIGFSTSFLLLVAPLIAIGLFASFRLRSVVDREE</sequence>
<gene>
    <name evidence="8" type="ORF">OS242_15585</name>
</gene>
<feature type="transmembrane region" description="Helical" evidence="6">
    <location>
        <begin position="285"/>
        <end position="303"/>
    </location>
</feature>
<evidence type="ECO:0000256" key="4">
    <source>
        <dbReference type="ARBA" id="ARBA00022989"/>
    </source>
</evidence>
<feature type="transmembrane region" description="Helical" evidence="6">
    <location>
        <begin position="224"/>
        <end position="242"/>
    </location>
</feature>
<feature type="transmembrane region" description="Helical" evidence="6">
    <location>
        <begin position="159"/>
        <end position="182"/>
    </location>
</feature>
<feature type="transmembrane region" description="Helical" evidence="6">
    <location>
        <begin position="254"/>
        <end position="273"/>
    </location>
</feature>
<organism evidence="8 9">
    <name type="scientific">Tumebacillus lacus</name>
    <dbReference type="NCBI Taxonomy" id="2995335"/>
    <lineage>
        <taxon>Bacteria</taxon>
        <taxon>Bacillati</taxon>
        <taxon>Bacillota</taxon>
        <taxon>Bacilli</taxon>
        <taxon>Bacillales</taxon>
        <taxon>Alicyclobacillaceae</taxon>
        <taxon>Tumebacillus</taxon>
    </lineage>
</organism>
<dbReference type="PANTHER" id="PTHR23530">
    <property type="entry name" value="TRANSPORT PROTEIN-RELATED"/>
    <property type="match status" value="1"/>
</dbReference>
<keyword evidence="2" id="KW-0813">Transport</keyword>
<evidence type="ECO:0000256" key="2">
    <source>
        <dbReference type="ARBA" id="ARBA00022448"/>
    </source>
</evidence>
<feature type="transmembrane region" description="Helical" evidence="6">
    <location>
        <begin position="12"/>
        <end position="33"/>
    </location>
</feature>
<dbReference type="InterPro" id="IPR053160">
    <property type="entry name" value="MFS_DHA3_Transporter"/>
</dbReference>
<protein>
    <submittedName>
        <fullName evidence="8">MFS transporter</fullName>
    </submittedName>
</protein>
<evidence type="ECO:0000256" key="6">
    <source>
        <dbReference type="SAM" id="Phobius"/>
    </source>
</evidence>
<dbReference type="PROSITE" id="PS00216">
    <property type="entry name" value="SUGAR_TRANSPORT_1"/>
    <property type="match status" value="1"/>
</dbReference>
<proteinExistence type="predicted"/>
<feature type="transmembrane region" description="Helical" evidence="6">
    <location>
        <begin position="39"/>
        <end position="60"/>
    </location>
</feature>
<dbReference type="RefSeq" id="WP_267152619.1">
    <property type="nucleotide sequence ID" value="NZ_JAPMLT010000010.1"/>
</dbReference>
<accession>A0ABT3X6T0</accession>
<evidence type="ECO:0000256" key="1">
    <source>
        <dbReference type="ARBA" id="ARBA00004651"/>
    </source>
</evidence>
<dbReference type="InterPro" id="IPR005829">
    <property type="entry name" value="Sugar_transporter_CS"/>
</dbReference>
<reference evidence="8 9" key="1">
    <citation type="submission" date="2022-11" db="EMBL/GenBank/DDBJ databases">
        <title>Study of microbial diversity in lake waters.</title>
        <authorList>
            <person name="Zhang J."/>
        </authorList>
    </citation>
    <scope>NUCLEOTIDE SEQUENCE [LARGE SCALE GENOMIC DNA]</scope>
    <source>
        <strain evidence="8 9">DT12</strain>
    </source>
</reference>
<dbReference type="Gene3D" id="1.20.1250.20">
    <property type="entry name" value="MFS general substrate transporter like domains"/>
    <property type="match status" value="1"/>
</dbReference>
<keyword evidence="4 6" id="KW-1133">Transmembrane helix</keyword>
<evidence type="ECO:0000256" key="5">
    <source>
        <dbReference type="ARBA" id="ARBA00023136"/>
    </source>
</evidence>
<feature type="domain" description="Major facilitator superfamily (MFS) profile" evidence="7">
    <location>
        <begin position="1"/>
        <end position="397"/>
    </location>
</feature>
<evidence type="ECO:0000256" key="3">
    <source>
        <dbReference type="ARBA" id="ARBA00022692"/>
    </source>
</evidence>
<feature type="transmembrane region" description="Helical" evidence="6">
    <location>
        <begin position="342"/>
        <end position="362"/>
    </location>
</feature>
<keyword evidence="3 6" id="KW-0812">Transmembrane</keyword>
<keyword evidence="5 6" id="KW-0472">Membrane</keyword>
<comment type="caution">
    <text evidence="8">The sequence shown here is derived from an EMBL/GenBank/DDBJ whole genome shotgun (WGS) entry which is preliminary data.</text>
</comment>
<comment type="subcellular location">
    <subcellularLocation>
        <location evidence="1">Cell membrane</location>
        <topology evidence="1">Multi-pass membrane protein</topology>
    </subcellularLocation>
</comment>
<evidence type="ECO:0000313" key="8">
    <source>
        <dbReference type="EMBL" id="MCX7571371.1"/>
    </source>
</evidence>
<dbReference type="PANTHER" id="PTHR23530:SF1">
    <property type="entry name" value="PERMEASE, MAJOR FACILITATOR SUPERFAMILY-RELATED"/>
    <property type="match status" value="1"/>
</dbReference>
<evidence type="ECO:0000313" key="9">
    <source>
        <dbReference type="Proteomes" id="UP001208017"/>
    </source>
</evidence>
<name>A0ABT3X6T0_9BACL</name>
<dbReference type="Pfam" id="PF07690">
    <property type="entry name" value="MFS_1"/>
    <property type="match status" value="1"/>
</dbReference>
<dbReference type="EMBL" id="JAPMLT010000010">
    <property type="protein sequence ID" value="MCX7571371.1"/>
    <property type="molecule type" value="Genomic_DNA"/>
</dbReference>